<dbReference type="AlphaFoldDB" id="W9SP63"/>
<dbReference type="Proteomes" id="UP000030645">
    <property type="component" value="Unassembled WGS sequence"/>
</dbReference>
<dbReference type="EMBL" id="KE622077">
    <property type="protein sequence ID" value="EXC42372.1"/>
    <property type="molecule type" value="Genomic_DNA"/>
</dbReference>
<gene>
    <name evidence="1" type="ORF">L484_000475</name>
</gene>
<name>W9SP63_9ROSA</name>
<protein>
    <submittedName>
        <fullName evidence="1">Uncharacterized protein</fullName>
    </submittedName>
</protein>
<sequence>MRHETVVSSTLQRIAETISARATKSRSSSVSAISCNARLMECKKILESMDLEMSLYIRTLNMMDSTRILTYYNASDTDVHGGPLWMAHIGLFSSPLPRLPLP</sequence>
<evidence type="ECO:0000313" key="2">
    <source>
        <dbReference type="Proteomes" id="UP000030645"/>
    </source>
</evidence>
<proteinExistence type="predicted"/>
<keyword evidence="2" id="KW-1185">Reference proteome</keyword>
<organism evidence="1 2">
    <name type="scientific">Morus notabilis</name>
    <dbReference type="NCBI Taxonomy" id="981085"/>
    <lineage>
        <taxon>Eukaryota</taxon>
        <taxon>Viridiplantae</taxon>
        <taxon>Streptophyta</taxon>
        <taxon>Embryophyta</taxon>
        <taxon>Tracheophyta</taxon>
        <taxon>Spermatophyta</taxon>
        <taxon>Magnoliopsida</taxon>
        <taxon>eudicotyledons</taxon>
        <taxon>Gunneridae</taxon>
        <taxon>Pentapetalae</taxon>
        <taxon>rosids</taxon>
        <taxon>fabids</taxon>
        <taxon>Rosales</taxon>
        <taxon>Moraceae</taxon>
        <taxon>Moreae</taxon>
        <taxon>Morus</taxon>
    </lineage>
</organism>
<reference evidence="2" key="1">
    <citation type="submission" date="2013-01" db="EMBL/GenBank/DDBJ databases">
        <title>Draft Genome Sequence of a Mulberry Tree, Morus notabilis C.K. Schneid.</title>
        <authorList>
            <person name="He N."/>
            <person name="Zhao S."/>
        </authorList>
    </citation>
    <scope>NUCLEOTIDE SEQUENCE</scope>
</reference>
<accession>W9SP63</accession>
<evidence type="ECO:0000313" key="1">
    <source>
        <dbReference type="EMBL" id="EXC42372.1"/>
    </source>
</evidence>